<dbReference type="OMA" id="RPRGNAY"/>
<feature type="region of interest" description="Disordered" evidence="3">
    <location>
        <begin position="1"/>
        <end position="35"/>
    </location>
</feature>
<dbReference type="EMBL" id="GL988041">
    <property type="protein sequence ID" value="EGS20761.1"/>
    <property type="molecule type" value="Genomic_DNA"/>
</dbReference>
<dbReference type="PROSITE" id="PS50177">
    <property type="entry name" value="NTF2_DOMAIN"/>
    <property type="match status" value="1"/>
</dbReference>
<keyword evidence="7" id="KW-1185">Reference proteome</keyword>
<dbReference type="InterPro" id="IPR032710">
    <property type="entry name" value="NTF2-like_dom_sf"/>
</dbReference>
<dbReference type="PANTHER" id="PTHR10693:SF20">
    <property type="entry name" value="AT27578P"/>
    <property type="match status" value="1"/>
</dbReference>
<dbReference type="GO" id="GO:1990861">
    <property type="term" value="C:Ubp3-Bre5 deubiquitination complex"/>
    <property type="evidence" value="ECO:0007669"/>
    <property type="project" value="TreeGrafter"/>
</dbReference>
<dbReference type="PROSITE" id="PS50102">
    <property type="entry name" value="RRM"/>
    <property type="match status" value="1"/>
</dbReference>
<dbReference type="Gene3D" id="3.30.70.330">
    <property type="match status" value="1"/>
</dbReference>
<dbReference type="SUPFAM" id="SSF54427">
    <property type="entry name" value="NTF2-like"/>
    <property type="match status" value="1"/>
</dbReference>
<feature type="region of interest" description="Disordered" evidence="3">
    <location>
        <begin position="162"/>
        <end position="207"/>
    </location>
</feature>
<dbReference type="GO" id="GO:0005829">
    <property type="term" value="C:cytosol"/>
    <property type="evidence" value="ECO:0007669"/>
    <property type="project" value="TreeGrafter"/>
</dbReference>
<evidence type="ECO:0000259" key="5">
    <source>
        <dbReference type="PROSITE" id="PS50177"/>
    </source>
</evidence>
<protein>
    <submittedName>
        <fullName evidence="6">Uncharacterized protein</fullName>
    </submittedName>
</protein>
<dbReference type="KEGG" id="cthr:CTHT_0025970"/>
<feature type="compositionally biased region" description="Pro residues" evidence="3">
    <location>
        <begin position="344"/>
        <end position="354"/>
    </location>
</feature>
<dbReference type="PANTHER" id="PTHR10693">
    <property type="entry name" value="RAS GTPASE-ACTIVATING PROTEIN-BINDING PROTEIN"/>
    <property type="match status" value="1"/>
</dbReference>
<feature type="compositionally biased region" description="Gly residues" evidence="3">
    <location>
        <begin position="501"/>
        <end position="530"/>
    </location>
</feature>
<evidence type="ECO:0000313" key="6">
    <source>
        <dbReference type="EMBL" id="EGS20761.1"/>
    </source>
</evidence>
<evidence type="ECO:0000256" key="1">
    <source>
        <dbReference type="ARBA" id="ARBA00022884"/>
    </source>
</evidence>
<dbReference type="RefSeq" id="XP_006693057.1">
    <property type="nucleotide sequence ID" value="XM_006692994.1"/>
</dbReference>
<sequence>MATNGNVNHDQYAAAPAQKTEAPTANNTNTESSARDLPKDEVGWYFVEQYYTTLSKSPERLHLFYGKGSQFVVGLEAKVVPVSVGRHAIQNRIKELEFQDTKVRISNVDAQGSGDNIVIQVIGEISNRGEEPKKFVQTFVLAQQPSGYFVLNDILRYLEEEVEEEPEAPVEEPAAPAEQPAAPVEAEAKSEAPAAEEPAPPAQEQTQLDTAAVTEKLEEAAAVETPAAEATPAPEPVAEAQEKPAEEPEAKPDVEKTVQEIAEEEVKKPEEPKDPSPTPAATAAPAPAQAPAPVPAPAPAQPEKPKEPPKPMSWASRVAATVPRPAVPVVPKPATPPTQAHPRAPAPAQAPAPAAPQQQSENTPTQTSTKDKDSGNEWQTAETKRQNRQSQAAAAEKEYTMAYVKSVTEKVEEGKLKAHLESFGELVYFDINRTKNCAFVEFKTVAGYNACINANPHTVCGETIYVEQRRPKANAYGGSNYNARGSGRGGRGGYESTRTGSSGGRGGFNQARGRGGGPRGSRGGAQAGTA</sequence>
<dbReference type="AlphaFoldDB" id="G0S697"/>
<evidence type="ECO:0000313" key="7">
    <source>
        <dbReference type="Proteomes" id="UP000008066"/>
    </source>
</evidence>
<dbReference type="CDD" id="cd00780">
    <property type="entry name" value="NTF2"/>
    <property type="match status" value="1"/>
</dbReference>
<dbReference type="InterPro" id="IPR012677">
    <property type="entry name" value="Nucleotide-bd_a/b_plait_sf"/>
</dbReference>
<dbReference type="Proteomes" id="UP000008066">
    <property type="component" value="Unassembled WGS sequence"/>
</dbReference>
<evidence type="ECO:0000259" key="4">
    <source>
        <dbReference type="PROSITE" id="PS50102"/>
    </source>
</evidence>
<keyword evidence="1 2" id="KW-0694">RNA-binding</keyword>
<dbReference type="GO" id="GO:1990904">
    <property type="term" value="C:ribonucleoprotein complex"/>
    <property type="evidence" value="ECO:0007669"/>
    <property type="project" value="TreeGrafter"/>
</dbReference>
<accession>G0S697</accession>
<feature type="region of interest" description="Disordered" evidence="3">
    <location>
        <begin position="221"/>
        <end position="393"/>
    </location>
</feature>
<feature type="domain" description="NTF2" evidence="5">
    <location>
        <begin position="42"/>
        <end position="157"/>
    </location>
</feature>
<organism evidence="7">
    <name type="scientific">Chaetomium thermophilum (strain DSM 1495 / CBS 144.50 / IMI 039719)</name>
    <name type="common">Thermochaetoides thermophila</name>
    <dbReference type="NCBI Taxonomy" id="759272"/>
    <lineage>
        <taxon>Eukaryota</taxon>
        <taxon>Fungi</taxon>
        <taxon>Dikarya</taxon>
        <taxon>Ascomycota</taxon>
        <taxon>Pezizomycotina</taxon>
        <taxon>Sordariomycetes</taxon>
        <taxon>Sordariomycetidae</taxon>
        <taxon>Sordariales</taxon>
        <taxon>Chaetomiaceae</taxon>
        <taxon>Thermochaetoides</taxon>
    </lineage>
</organism>
<feature type="region of interest" description="Disordered" evidence="3">
    <location>
        <begin position="474"/>
        <end position="530"/>
    </location>
</feature>
<feature type="compositionally biased region" description="Basic and acidic residues" evidence="3">
    <location>
        <begin position="240"/>
        <end position="274"/>
    </location>
</feature>
<proteinExistence type="predicted"/>
<dbReference type="InterPro" id="IPR000504">
    <property type="entry name" value="RRM_dom"/>
</dbReference>
<feature type="compositionally biased region" description="Low complexity" evidence="3">
    <location>
        <begin position="171"/>
        <end position="197"/>
    </location>
</feature>
<dbReference type="SUPFAM" id="SSF54928">
    <property type="entry name" value="RNA-binding domain, RBD"/>
    <property type="match status" value="1"/>
</dbReference>
<dbReference type="Pfam" id="PF02136">
    <property type="entry name" value="NTF2"/>
    <property type="match status" value="1"/>
</dbReference>
<dbReference type="Gene3D" id="3.10.450.50">
    <property type="match status" value="1"/>
</dbReference>
<gene>
    <name evidence="6" type="ORF">CTHT_0025970</name>
</gene>
<feature type="compositionally biased region" description="Low complexity" evidence="3">
    <location>
        <begin position="221"/>
        <end position="239"/>
    </location>
</feature>
<reference evidence="6 7" key="1">
    <citation type="journal article" date="2011" name="Cell">
        <title>Insight into structure and assembly of the nuclear pore complex by utilizing the genome of a eukaryotic thermophile.</title>
        <authorList>
            <person name="Amlacher S."/>
            <person name="Sarges P."/>
            <person name="Flemming D."/>
            <person name="van Noort V."/>
            <person name="Kunze R."/>
            <person name="Devos D.P."/>
            <person name="Arumugam M."/>
            <person name="Bork P."/>
            <person name="Hurt E."/>
        </authorList>
    </citation>
    <scope>NUCLEOTIDE SEQUENCE [LARGE SCALE GENOMIC DNA]</scope>
    <source>
        <strain evidence="7">DSM 1495 / CBS 144.50 / IMI 039719</strain>
    </source>
</reference>
<dbReference type="InterPro" id="IPR018222">
    <property type="entry name" value="Nuclear_transport_factor_2_euk"/>
</dbReference>
<evidence type="ECO:0000256" key="2">
    <source>
        <dbReference type="PROSITE-ProRule" id="PRU00176"/>
    </source>
</evidence>
<name>G0S697_CHATD</name>
<feature type="domain" description="RRM" evidence="4">
    <location>
        <begin position="400"/>
        <end position="471"/>
    </location>
</feature>
<dbReference type="InterPro" id="IPR039539">
    <property type="entry name" value="Ras_GTPase_bind_prot"/>
</dbReference>
<evidence type="ECO:0000256" key="3">
    <source>
        <dbReference type="SAM" id="MobiDB-lite"/>
    </source>
</evidence>
<dbReference type="GeneID" id="18256635"/>
<feature type="compositionally biased region" description="Pro residues" evidence="3">
    <location>
        <begin position="325"/>
        <end position="336"/>
    </location>
</feature>
<dbReference type="InterPro" id="IPR002075">
    <property type="entry name" value="NTF2_dom"/>
</dbReference>
<feature type="compositionally biased region" description="Low complexity" evidence="3">
    <location>
        <begin position="20"/>
        <end position="32"/>
    </location>
</feature>
<dbReference type="CDD" id="cd00590">
    <property type="entry name" value="RRM_SF"/>
    <property type="match status" value="1"/>
</dbReference>
<feature type="compositionally biased region" description="Pro residues" evidence="3">
    <location>
        <begin position="288"/>
        <end position="302"/>
    </location>
</feature>
<dbReference type="GO" id="GO:0034517">
    <property type="term" value="P:ribophagy"/>
    <property type="evidence" value="ECO:0007669"/>
    <property type="project" value="TreeGrafter"/>
</dbReference>
<dbReference type="HOGENOM" id="CLU_022209_2_0_1"/>
<dbReference type="InterPro" id="IPR035979">
    <property type="entry name" value="RBD_domain_sf"/>
</dbReference>
<dbReference type="FunFam" id="3.10.450.50:FF:000003">
    <property type="entry name" value="Nuclear transport factor 2 family protein"/>
    <property type="match status" value="1"/>
</dbReference>
<dbReference type="SMART" id="SM00360">
    <property type="entry name" value="RRM"/>
    <property type="match status" value="1"/>
</dbReference>
<dbReference type="GO" id="GO:0016579">
    <property type="term" value="P:protein deubiquitination"/>
    <property type="evidence" value="ECO:0007669"/>
    <property type="project" value="TreeGrafter"/>
</dbReference>
<dbReference type="STRING" id="759272.G0S697"/>
<dbReference type="Pfam" id="PF00076">
    <property type="entry name" value="RRM_1"/>
    <property type="match status" value="1"/>
</dbReference>
<dbReference type="OrthoDB" id="339151at2759"/>
<dbReference type="GO" id="GO:0003729">
    <property type="term" value="F:mRNA binding"/>
    <property type="evidence" value="ECO:0007669"/>
    <property type="project" value="TreeGrafter"/>
</dbReference>
<dbReference type="eggNOG" id="KOG0116">
    <property type="taxonomic scope" value="Eukaryota"/>
</dbReference>